<keyword evidence="10" id="KW-1185">Reference proteome</keyword>
<evidence type="ECO:0000256" key="7">
    <source>
        <dbReference type="SAM" id="SignalP"/>
    </source>
</evidence>
<feature type="active site" evidence="6">
    <location>
        <position position="95"/>
    </location>
</feature>
<evidence type="ECO:0000256" key="3">
    <source>
        <dbReference type="ARBA" id="ARBA00022750"/>
    </source>
</evidence>
<dbReference type="CDD" id="cd05476">
    <property type="entry name" value="pepsin_A_like_plant"/>
    <property type="match status" value="1"/>
</dbReference>
<dbReference type="InterPro" id="IPR021109">
    <property type="entry name" value="Peptidase_aspartic_dom_sf"/>
</dbReference>
<keyword evidence="7" id="KW-0732">Signal</keyword>
<evidence type="ECO:0000256" key="1">
    <source>
        <dbReference type="ARBA" id="ARBA00007447"/>
    </source>
</evidence>
<dbReference type="PROSITE" id="PS51767">
    <property type="entry name" value="PEPTIDASE_A1"/>
    <property type="match status" value="1"/>
</dbReference>
<comment type="similarity">
    <text evidence="1">Belongs to the peptidase A1 family.</text>
</comment>
<feature type="signal peptide" evidence="7">
    <location>
        <begin position="1"/>
        <end position="20"/>
    </location>
</feature>
<dbReference type="Pfam" id="PF14541">
    <property type="entry name" value="TAXi_C"/>
    <property type="match status" value="1"/>
</dbReference>
<gene>
    <name evidence="9" type="ORF">AAHA92_22338</name>
</gene>
<dbReference type="GO" id="GO:0006508">
    <property type="term" value="P:proteolysis"/>
    <property type="evidence" value="ECO:0007669"/>
    <property type="project" value="UniProtKB-KW"/>
</dbReference>
<dbReference type="Pfam" id="PF14543">
    <property type="entry name" value="TAXi_N"/>
    <property type="match status" value="1"/>
</dbReference>
<dbReference type="InterPro" id="IPR033121">
    <property type="entry name" value="PEPTIDASE_A1"/>
</dbReference>
<keyword evidence="5" id="KW-0325">Glycoprotein</keyword>
<comment type="caution">
    <text evidence="9">The sequence shown here is derived from an EMBL/GenBank/DDBJ whole genome shotgun (WGS) entry which is preliminary data.</text>
</comment>
<dbReference type="InterPro" id="IPR032799">
    <property type="entry name" value="TAXi_C"/>
</dbReference>
<dbReference type="EMBL" id="JBEAFC010000008">
    <property type="protein sequence ID" value="KAL1545642.1"/>
    <property type="molecule type" value="Genomic_DNA"/>
</dbReference>
<dbReference type="Gene3D" id="2.40.70.10">
    <property type="entry name" value="Acid Proteases"/>
    <property type="match status" value="2"/>
</dbReference>
<name>A0ABD1GNQ3_SALDI</name>
<reference evidence="9 10" key="1">
    <citation type="submission" date="2024-06" db="EMBL/GenBank/DDBJ databases">
        <title>A chromosome level genome sequence of Diviner's sage (Salvia divinorum).</title>
        <authorList>
            <person name="Ford S.A."/>
            <person name="Ro D.-K."/>
            <person name="Ness R.W."/>
            <person name="Phillips M.A."/>
        </authorList>
    </citation>
    <scope>NUCLEOTIDE SEQUENCE [LARGE SCALE GENOMIC DNA]</scope>
    <source>
        <strain evidence="9">SAF-2024a</strain>
        <tissue evidence="9">Leaf</tissue>
    </source>
</reference>
<dbReference type="FunFam" id="2.40.70.10:FF:000034">
    <property type="entry name" value="Aspartyl protease family protein"/>
    <property type="match status" value="1"/>
</dbReference>
<dbReference type="InterPro" id="IPR032861">
    <property type="entry name" value="TAXi_N"/>
</dbReference>
<dbReference type="PANTHER" id="PTHR47967">
    <property type="entry name" value="OS07G0603500 PROTEIN-RELATED"/>
    <property type="match status" value="1"/>
</dbReference>
<dbReference type="PANTHER" id="PTHR47967:SF36">
    <property type="entry name" value="PEPTIDASE A1 DOMAIN-CONTAINING PROTEIN"/>
    <property type="match status" value="1"/>
</dbReference>
<feature type="active site" evidence="6">
    <location>
        <position position="320"/>
    </location>
</feature>
<dbReference type="InterPro" id="IPR051708">
    <property type="entry name" value="Plant_Aspart_Prot_A1"/>
</dbReference>
<evidence type="ECO:0000256" key="2">
    <source>
        <dbReference type="ARBA" id="ARBA00022670"/>
    </source>
</evidence>
<evidence type="ECO:0000313" key="9">
    <source>
        <dbReference type="EMBL" id="KAL1545642.1"/>
    </source>
</evidence>
<proteinExistence type="inferred from homology"/>
<dbReference type="PRINTS" id="PR00792">
    <property type="entry name" value="PEPSIN"/>
</dbReference>
<keyword evidence="4 9" id="KW-0378">Hydrolase</keyword>
<feature type="domain" description="Peptidase A1" evidence="8">
    <location>
        <begin position="77"/>
        <end position="447"/>
    </location>
</feature>
<dbReference type="Proteomes" id="UP001567538">
    <property type="component" value="Unassembled WGS sequence"/>
</dbReference>
<evidence type="ECO:0000313" key="10">
    <source>
        <dbReference type="Proteomes" id="UP001567538"/>
    </source>
</evidence>
<dbReference type="AlphaFoldDB" id="A0ABD1GNQ3"/>
<dbReference type="EC" id="3.4.23.25" evidence="9"/>
<evidence type="ECO:0000259" key="8">
    <source>
        <dbReference type="PROSITE" id="PS51767"/>
    </source>
</evidence>
<sequence>MLSLSHLLLFFLISLYSLSAYSTTLSLSPTAAPPPLANPWQRLAHLATASSTRAHHLKTNLSATTKVPLFPRGYGGYSISLSFGTPPQTSSFVMDSGSSLLWFPCTRRYSCNSCNFADIDPTNITTFIPKSSSSAKIVGCRNPQCKWIFPNVRCRECGKNQTRCNQSCPPYMIQYGSGSTTGLLLSDSLVFPDKMVDNFVVGCSIFSNRQPGGIAGFGRGPESLPAQMKLKKFSYCLVSHRFDGEPVTSDLVLDTDGAAAARGRGIKYTPFRKNPTSVNAAFHDYYYFTLRKITVGGIKVKAPYKFLVPNSDGKGGTIVDSGTTFTYMEKEVFELVAEEFEKQIGKNYGRAAAVEKESGLRPCYNISGENAVDLPKLTFHFKGGAKMALPLADYFSFLDESVICMTIVSSSGTEDGFGPGPAIILGNYQQQNFYIEYDLENERFGFRSQVCK</sequence>
<dbReference type="InterPro" id="IPR001461">
    <property type="entry name" value="Aspartic_peptidase_A1"/>
</dbReference>
<feature type="chain" id="PRO_5044830494" evidence="7">
    <location>
        <begin position="21"/>
        <end position="452"/>
    </location>
</feature>
<dbReference type="GO" id="GO:0004190">
    <property type="term" value="F:aspartic-type endopeptidase activity"/>
    <property type="evidence" value="ECO:0007669"/>
    <property type="project" value="UniProtKB-KW"/>
</dbReference>
<dbReference type="SUPFAM" id="SSF50630">
    <property type="entry name" value="Acid proteases"/>
    <property type="match status" value="1"/>
</dbReference>
<keyword evidence="2" id="KW-0645">Protease</keyword>
<evidence type="ECO:0000256" key="5">
    <source>
        <dbReference type="ARBA" id="ARBA00023180"/>
    </source>
</evidence>
<evidence type="ECO:0000256" key="6">
    <source>
        <dbReference type="PIRSR" id="PIRSR601461-1"/>
    </source>
</evidence>
<evidence type="ECO:0000256" key="4">
    <source>
        <dbReference type="ARBA" id="ARBA00022801"/>
    </source>
</evidence>
<dbReference type="InterPro" id="IPR034161">
    <property type="entry name" value="Pepsin-like_plant"/>
</dbReference>
<protein>
    <submittedName>
        <fullName evidence="9">Saccharopepsin</fullName>
        <ecNumber evidence="9">3.4.23.25</ecNumber>
    </submittedName>
</protein>
<keyword evidence="3" id="KW-0064">Aspartyl protease</keyword>
<organism evidence="9 10">
    <name type="scientific">Salvia divinorum</name>
    <name type="common">Maria pastora</name>
    <name type="synonym">Diviner's sage</name>
    <dbReference type="NCBI Taxonomy" id="28513"/>
    <lineage>
        <taxon>Eukaryota</taxon>
        <taxon>Viridiplantae</taxon>
        <taxon>Streptophyta</taxon>
        <taxon>Embryophyta</taxon>
        <taxon>Tracheophyta</taxon>
        <taxon>Spermatophyta</taxon>
        <taxon>Magnoliopsida</taxon>
        <taxon>eudicotyledons</taxon>
        <taxon>Gunneridae</taxon>
        <taxon>Pentapetalae</taxon>
        <taxon>asterids</taxon>
        <taxon>lamiids</taxon>
        <taxon>Lamiales</taxon>
        <taxon>Lamiaceae</taxon>
        <taxon>Nepetoideae</taxon>
        <taxon>Mentheae</taxon>
        <taxon>Salviinae</taxon>
        <taxon>Salvia</taxon>
        <taxon>Salvia subgen. Calosphace</taxon>
    </lineage>
</organism>
<accession>A0ABD1GNQ3</accession>